<keyword evidence="5" id="KW-0808">Transferase</keyword>
<dbReference type="GO" id="GO:1901605">
    <property type="term" value="P:alpha-amino acid metabolic process"/>
    <property type="evidence" value="ECO:0007669"/>
    <property type="project" value="TreeGrafter"/>
</dbReference>
<dbReference type="GO" id="GO:0030170">
    <property type="term" value="F:pyridoxal phosphate binding"/>
    <property type="evidence" value="ECO:0007669"/>
    <property type="project" value="InterPro"/>
</dbReference>
<dbReference type="InterPro" id="IPR015422">
    <property type="entry name" value="PyrdxlP-dep_Trfase_small"/>
</dbReference>
<dbReference type="SUPFAM" id="SSF53383">
    <property type="entry name" value="PLP-dependent transferases"/>
    <property type="match status" value="1"/>
</dbReference>
<dbReference type="PANTHER" id="PTHR42790">
    <property type="entry name" value="AMINOTRANSFERASE"/>
    <property type="match status" value="1"/>
</dbReference>
<keyword evidence="6" id="KW-0663">Pyridoxal phosphate</keyword>
<evidence type="ECO:0000256" key="4">
    <source>
        <dbReference type="ARBA" id="ARBA00022576"/>
    </source>
</evidence>
<dbReference type="GO" id="GO:0008483">
    <property type="term" value="F:transaminase activity"/>
    <property type="evidence" value="ECO:0007669"/>
    <property type="project" value="UniProtKB-KW"/>
</dbReference>
<dbReference type="InterPro" id="IPR004839">
    <property type="entry name" value="Aminotransferase_I/II_large"/>
</dbReference>
<gene>
    <name evidence="8" type="ORF">KCG48_01110</name>
</gene>
<dbReference type="FunFam" id="3.40.640.10:FF:000053">
    <property type="entry name" value="Aminotransferase, class I"/>
    <property type="match status" value="1"/>
</dbReference>
<organism evidence="8 9">
    <name type="scientific">Proteiniclasticum sediminis</name>
    <dbReference type="NCBI Taxonomy" id="2804028"/>
    <lineage>
        <taxon>Bacteria</taxon>
        <taxon>Bacillati</taxon>
        <taxon>Bacillota</taxon>
        <taxon>Clostridia</taxon>
        <taxon>Eubacteriales</taxon>
        <taxon>Clostridiaceae</taxon>
        <taxon>Proteiniclasticum</taxon>
    </lineage>
</organism>
<evidence type="ECO:0000259" key="7">
    <source>
        <dbReference type="Pfam" id="PF00155"/>
    </source>
</evidence>
<dbReference type="Gene3D" id="3.40.640.10">
    <property type="entry name" value="Type I PLP-dependent aspartate aminotransferase-like (Major domain)"/>
    <property type="match status" value="1"/>
</dbReference>
<evidence type="ECO:0000256" key="3">
    <source>
        <dbReference type="ARBA" id="ARBA00011738"/>
    </source>
</evidence>
<dbReference type="InterPro" id="IPR015424">
    <property type="entry name" value="PyrdxlP-dep_Trfase"/>
</dbReference>
<dbReference type="Gene3D" id="3.90.1150.10">
    <property type="entry name" value="Aspartate Aminotransferase, domain 1"/>
    <property type="match status" value="1"/>
</dbReference>
<dbReference type="AlphaFoldDB" id="A0A941HPC9"/>
<evidence type="ECO:0000256" key="2">
    <source>
        <dbReference type="ARBA" id="ARBA00007441"/>
    </source>
</evidence>
<comment type="subunit">
    <text evidence="3">Homodimer.</text>
</comment>
<dbReference type="EMBL" id="JAGSCS010000001">
    <property type="protein sequence ID" value="MBR0574930.1"/>
    <property type="molecule type" value="Genomic_DNA"/>
</dbReference>
<comment type="similarity">
    <text evidence="2">Belongs to the class-I pyridoxal-phosphate-dependent aminotransferase family.</text>
</comment>
<evidence type="ECO:0000313" key="8">
    <source>
        <dbReference type="EMBL" id="MBR0574930.1"/>
    </source>
</evidence>
<dbReference type="Pfam" id="PF00155">
    <property type="entry name" value="Aminotran_1_2"/>
    <property type="match status" value="1"/>
</dbReference>
<accession>A0A941HPC9</accession>
<comment type="caution">
    <text evidence="8">The sequence shown here is derived from an EMBL/GenBank/DDBJ whole genome shotgun (WGS) entry which is preliminary data.</text>
</comment>
<dbReference type="PANTHER" id="PTHR42790:SF19">
    <property type="entry name" value="KYNURENINE_ALPHA-AMINOADIPATE AMINOTRANSFERASE, MITOCHONDRIAL"/>
    <property type="match status" value="1"/>
</dbReference>
<dbReference type="RefSeq" id="WP_211799441.1">
    <property type="nucleotide sequence ID" value="NZ_JAGSCS010000001.1"/>
</dbReference>
<keyword evidence="9" id="KW-1185">Reference proteome</keyword>
<keyword evidence="4 8" id="KW-0032">Aminotransferase</keyword>
<comment type="cofactor">
    <cofactor evidence="1">
        <name>pyridoxal 5'-phosphate</name>
        <dbReference type="ChEBI" id="CHEBI:597326"/>
    </cofactor>
</comment>
<evidence type="ECO:0000313" key="9">
    <source>
        <dbReference type="Proteomes" id="UP000675379"/>
    </source>
</evidence>
<feature type="domain" description="Aminotransferase class I/classII large" evidence="7">
    <location>
        <begin position="45"/>
        <end position="386"/>
    </location>
</feature>
<proteinExistence type="inferred from homology"/>
<dbReference type="InterPro" id="IPR015421">
    <property type="entry name" value="PyrdxlP-dep_Trfase_major"/>
</dbReference>
<evidence type="ECO:0000256" key="1">
    <source>
        <dbReference type="ARBA" id="ARBA00001933"/>
    </source>
</evidence>
<evidence type="ECO:0000256" key="6">
    <source>
        <dbReference type="ARBA" id="ARBA00022898"/>
    </source>
</evidence>
<evidence type="ECO:0000256" key="5">
    <source>
        <dbReference type="ARBA" id="ARBA00022679"/>
    </source>
</evidence>
<protein>
    <submittedName>
        <fullName evidence="8">PLP-dependent aminotransferase family protein</fullName>
    </submittedName>
</protein>
<sequence length="398" mass="45028">MKMEFSDRALRIKASEIRELLKLTVQPEIISFAGGLPAAELFPVKQIADVTCEVILKEGHCALQYSPTEGLSRLRQLILEQRLAKVGIHANLEEILITSGSQQALDFAGKMFINEGDPIVVESPTYLGALNAFLAYDPRYVEIPLEEDGMDLDLLEEALSSGLRPKFIYTIPDYQNPSGKTMSMAKRRRLLALANTYDLLIMEDSPYAELAFDGEQLQPLKALDTEGRVIYLGTYSKTFAPGLRIGWIVAHPTLVNKFIQIKQGADLQTSSLDQKIAAAYMETYDLNEHIDLIKKVYAQRRDVMFDAMRKHFHPEITFTESQGGLFTWVKVREDLDTKAILQEALKENVAFVPGESFFAVNKHKNFMRLNYSCMPEEKIITGIERLAQVLNKYYSDTL</sequence>
<dbReference type="InterPro" id="IPR050859">
    <property type="entry name" value="Class-I_PLP-dep_aminotransf"/>
</dbReference>
<name>A0A941HPC9_9CLOT</name>
<reference evidence="8" key="1">
    <citation type="submission" date="2021-04" db="EMBL/GenBank/DDBJ databases">
        <title>Proteiniclasticum sedimins sp. nov., an obligate anaerobic bacterium isolated from anaerobic sludge.</title>
        <authorList>
            <person name="Liu J."/>
        </authorList>
    </citation>
    <scope>NUCLEOTIDE SEQUENCE</scope>
    <source>
        <strain evidence="8">BAD-10</strain>
    </source>
</reference>
<dbReference type="CDD" id="cd00609">
    <property type="entry name" value="AAT_like"/>
    <property type="match status" value="1"/>
</dbReference>
<dbReference type="Proteomes" id="UP000675379">
    <property type="component" value="Unassembled WGS sequence"/>
</dbReference>